<feature type="transmembrane region" description="Helical" evidence="1">
    <location>
        <begin position="416"/>
        <end position="435"/>
    </location>
</feature>
<dbReference type="STRING" id="640948.SAMN05216238_11410"/>
<dbReference type="Proteomes" id="UP000199474">
    <property type="component" value="Unassembled WGS sequence"/>
</dbReference>
<dbReference type="InterPro" id="IPR004445">
    <property type="entry name" value="GltS"/>
</dbReference>
<feature type="transmembrane region" description="Helical" evidence="1">
    <location>
        <begin position="161"/>
        <end position="184"/>
    </location>
</feature>
<dbReference type="Pfam" id="PF03616">
    <property type="entry name" value="Glt_symporter"/>
    <property type="match status" value="1"/>
</dbReference>
<accession>A0A1I2A0C3</accession>
<evidence type="ECO:0000313" key="2">
    <source>
        <dbReference type="EMBL" id="SFE37286.1"/>
    </source>
</evidence>
<keyword evidence="1" id="KW-0472">Membrane</keyword>
<keyword evidence="1" id="KW-0812">Transmembrane</keyword>
<dbReference type="GO" id="GO:0016020">
    <property type="term" value="C:membrane"/>
    <property type="evidence" value="ECO:0007669"/>
    <property type="project" value="InterPro"/>
</dbReference>
<feature type="transmembrane region" description="Helical" evidence="1">
    <location>
        <begin position="388"/>
        <end position="410"/>
    </location>
</feature>
<feature type="transmembrane region" description="Helical" evidence="1">
    <location>
        <begin position="6"/>
        <end position="25"/>
    </location>
</feature>
<feature type="transmembrane region" description="Helical" evidence="1">
    <location>
        <begin position="232"/>
        <end position="249"/>
    </location>
</feature>
<feature type="transmembrane region" description="Helical" evidence="1">
    <location>
        <begin position="256"/>
        <end position="279"/>
    </location>
</feature>
<evidence type="ECO:0000313" key="3">
    <source>
        <dbReference type="Proteomes" id="UP000199474"/>
    </source>
</evidence>
<reference evidence="3" key="1">
    <citation type="submission" date="2016-10" db="EMBL/GenBank/DDBJ databases">
        <authorList>
            <person name="Varghese N."/>
            <person name="Submissions S."/>
        </authorList>
    </citation>
    <scope>NUCLEOTIDE SEQUENCE [LARGE SCALE GENOMIC DNA]</scope>
    <source>
        <strain evidence="3">DSM 22530</strain>
    </source>
</reference>
<feature type="transmembrane region" description="Helical" evidence="1">
    <location>
        <begin position="104"/>
        <end position="125"/>
    </location>
</feature>
<dbReference type="PANTHER" id="PTHR36178">
    <property type="entry name" value="SLR0625 PROTEIN"/>
    <property type="match status" value="1"/>
</dbReference>
<keyword evidence="3" id="KW-1185">Reference proteome</keyword>
<dbReference type="EMBL" id="FOMR01000014">
    <property type="protein sequence ID" value="SFE37286.1"/>
    <property type="molecule type" value="Genomic_DNA"/>
</dbReference>
<dbReference type="OrthoDB" id="9801557at2"/>
<keyword evidence="1" id="KW-1133">Transmembrane helix</keyword>
<feature type="transmembrane region" description="Helical" evidence="1">
    <location>
        <begin position="321"/>
        <end position="339"/>
    </location>
</feature>
<name>A0A1I2A0C3_9BACI</name>
<feature type="transmembrane region" description="Helical" evidence="1">
    <location>
        <begin position="359"/>
        <end position="376"/>
    </location>
</feature>
<protein>
    <submittedName>
        <fullName evidence="2">Glutamate:Na+ symporter, ESS family</fullName>
    </submittedName>
</protein>
<dbReference type="AlphaFoldDB" id="A0A1I2A0C3"/>
<organism evidence="2 3">
    <name type="scientific">Lentibacillus persicus</name>
    <dbReference type="NCBI Taxonomy" id="640948"/>
    <lineage>
        <taxon>Bacteria</taxon>
        <taxon>Bacillati</taxon>
        <taxon>Bacillota</taxon>
        <taxon>Bacilli</taxon>
        <taxon>Bacillales</taxon>
        <taxon>Bacillaceae</taxon>
        <taxon>Lentibacillus</taxon>
    </lineage>
</organism>
<proteinExistence type="predicted"/>
<sequence length="449" mass="49062">MEFSAWNLLTDVGLISFLMLVGTVLRAKVSLLQRSFMPASIIAGILGLIFGPNGLNLIPFSGFIGDYPGVLIAVVFAALPLSTPKFKWSEVAGKVGTLWSYSQIIMLLMWGVGLLFALVLLVPLFDVHNGFGLILAAGFVGGHGTAAALGDAFAQQGWGEATSLAMTSATIGAILAIIVGLLLIRSSANKGHANYISRFDELPEELKTGLLPRSKQSSMGDETVSSISIDPMIFHVALVVLATTIGYYLSQFGESLYANLSIPAFSLSFLMGLILRYLMQKANADDYIDKSIMSKIGGSATDILVAFGIASINLTIVAQNIVPFSILIVFGILFSYFFYRFVSQLYFHENWFEKGIFTFGWITGAVAMGIALLRIVDPRLESNTLDEFGLAYIPIAPVEIAVITFSPLFILNGLHWWFTIITIGTCAIIFTFSYYKKWVKFKFKYKENA</sequence>
<evidence type="ECO:0000256" key="1">
    <source>
        <dbReference type="SAM" id="Phobius"/>
    </source>
</evidence>
<dbReference type="RefSeq" id="WP_090087097.1">
    <property type="nucleotide sequence ID" value="NZ_FOMR01000014.1"/>
</dbReference>
<dbReference type="GO" id="GO:0015813">
    <property type="term" value="P:L-glutamate transmembrane transport"/>
    <property type="evidence" value="ECO:0007669"/>
    <property type="project" value="InterPro"/>
</dbReference>
<feature type="transmembrane region" description="Helical" evidence="1">
    <location>
        <begin position="37"/>
        <end position="55"/>
    </location>
</feature>
<gene>
    <name evidence="2" type="ORF">SAMN05216238_11410</name>
</gene>
<feature type="transmembrane region" description="Helical" evidence="1">
    <location>
        <begin position="67"/>
        <end position="83"/>
    </location>
</feature>
<feature type="transmembrane region" description="Helical" evidence="1">
    <location>
        <begin position="131"/>
        <end position="149"/>
    </location>
</feature>
<dbReference type="PANTHER" id="PTHR36178:SF1">
    <property type="entry name" value="SODIUM_GLUTAMATE SYMPORTER"/>
    <property type="match status" value="1"/>
</dbReference>
<dbReference type="GO" id="GO:0015501">
    <property type="term" value="F:glutamate:sodium symporter activity"/>
    <property type="evidence" value="ECO:0007669"/>
    <property type="project" value="InterPro"/>
</dbReference>